<evidence type="ECO:0000313" key="5">
    <source>
        <dbReference type="Proteomes" id="UP001515480"/>
    </source>
</evidence>
<feature type="compositionally biased region" description="Acidic residues" evidence="1">
    <location>
        <begin position="235"/>
        <end position="244"/>
    </location>
</feature>
<feature type="region of interest" description="Disordered" evidence="1">
    <location>
        <begin position="393"/>
        <end position="455"/>
    </location>
</feature>
<feature type="region of interest" description="Disordered" evidence="1">
    <location>
        <begin position="220"/>
        <end position="244"/>
    </location>
</feature>
<evidence type="ECO:0000256" key="2">
    <source>
        <dbReference type="SAM" id="Phobius"/>
    </source>
</evidence>
<keyword evidence="3" id="KW-0732">Signal</keyword>
<dbReference type="AlphaFoldDB" id="A0AB34IHF9"/>
<evidence type="ECO:0000313" key="4">
    <source>
        <dbReference type="EMBL" id="KAL1496803.1"/>
    </source>
</evidence>
<keyword evidence="2" id="KW-0812">Transmembrane</keyword>
<keyword evidence="2" id="KW-0472">Membrane</keyword>
<gene>
    <name evidence="4" type="ORF">AB1Y20_014389</name>
</gene>
<feature type="transmembrane region" description="Helical" evidence="2">
    <location>
        <begin position="326"/>
        <end position="347"/>
    </location>
</feature>
<dbReference type="Proteomes" id="UP001515480">
    <property type="component" value="Unassembled WGS sequence"/>
</dbReference>
<feature type="signal peptide" evidence="3">
    <location>
        <begin position="1"/>
        <end position="22"/>
    </location>
</feature>
<keyword evidence="5" id="KW-1185">Reference proteome</keyword>
<evidence type="ECO:0000256" key="3">
    <source>
        <dbReference type="SAM" id="SignalP"/>
    </source>
</evidence>
<evidence type="ECO:0000256" key="1">
    <source>
        <dbReference type="SAM" id="MobiDB-lite"/>
    </source>
</evidence>
<sequence length="455" mass="49618">MAPRHAAPLAALAAALSAGALSSPPPAPQQPICAASFSEVRSWASAGEAYFEMLLLVPDWLEGSAVDVQLVGDSFEVHNCWNVLGTRLDGDLGCVMKGRLVVDASSISYVGSHCFVPPPARVHLAHWTEGVKFRMRFIGAAVEAKQVTNARLTDQGVDWVEFTLDENREPDHANDGLGDFAIRGGGGYFSFRVDSGAASRPEDMELVLLDALLDASESRLAEEESLQEQAAATEAEGEEGEEAKEEAAARVEYAASLRDQVLSLRGASELSVEAVLASHTWLVQELHADLSCCPNAQRMLPHAEPTPRDAAAEWQEAARRLVAAKLVAECTLVVAMVGLLFCIFRHYASMASLAMKRALPWLVAFVDCRHAATSPEDNVSLTTGRVASPRTVVTRKKEGSRAKKSAKQPREREWVSLRQHESQPDVEHAVREHMSDRFTSRMSKMLGRTPRSSRR</sequence>
<feature type="chain" id="PRO_5044250866" evidence="3">
    <location>
        <begin position="23"/>
        <end position="455"/>
    </location>
</feature>
<name>A0AB34IHF9_PRYPA</name>
<organism evidence="4 5">
    <name type="scientific">Prymnesium parvum</name>
    <name type="common">Toxic golden alga</name>
    <dbReference type="NCBI Taxonomy" id="97485"/>
    <lineage>
        <taxon>Eukaryota</taxon>
        <taxon>Haptista</taxon>
        <taxon>Haptophyta</taxon>
        <taxon>Prymnesiophyceae</taxon>
        <taxon>Prymnesiales</taxon>
        <taxon>Prymnesiaceae</taxon>
        <taxon>Prymnesium</taxon>
    </lineage>
</organism>
<feature type="compositionally biased region" description="Basic and acidic residues" evidence="1">
    <location>
        <begin position="408"/>
        <end position="439"/>
    </location>
</feature>
<protein>
    <submittedName>
        <fullName evidence="4">Uncharacterized protein</fullName>
    </submittedName>
</protein>
<comment type="caution">
    <text evidence="4">The sequence shown here is derived from an EMBL/GenBank/DDBJ whole genome shotgun (WGS) entry which is preliminary data.</text>
</comment>
<dbReference type="EMBL" id="JBGBPQ010000028">
    <property type="protein sequence ID" value="KAL1496803.1"/>
    <property type="molecule type" value="Genomic_DNA"/>
</dbReference>
<proteinExistence type="predicted"/>
<accession>A0AB34IHF9</accession>
<reference evidence="4 5" key="1">
    <citation type="journal article" date="2024" name="Science">
        <title>Giant polyketide synthase enzymes in the biosynthesis of giant marine polyether toxins.</title>
        <authorList>
            <person name="Fallon T.R."/>
            <person name="Shende V.V."/>
            <person name="Wierzbicki I.H."/>
            <person name="Pendleton A.L."/>
            <person name="Watervoot N.F."/>
            <person name="Auber R.P."/>
            <person name="Gonzalez D.J."/>
            <person name="Wisecaver J.H."/>
            <person name="Moore B.S."/>
        </authorList>
    </citation>
    <scope>NUCLEOTIDE SEQUENCE [LARGE SCALE GENOMIC DNA]</scope>
    <source>
        <strain evidence="4 5">12B1</strain>
    </source>
</reference>
<keyword evidence="2" id="KW-1133">Transmembrane helix</keyword>